<evidence type="ECO:0000256" key="1">
    <source>
        <dbReference type="ARBA" id="ARBA00004173"/>
    </source>
</evidence>
<keyword evidence="4" id="KW-0496">Mitochondrion</keyword>
<accession>A0A4P7NN68</accession>
<evidence type="ECO:0000313" key="7">
    <source>
        <dbReference type="Proteomes" id="UP000294847"/>
    </source>
</evidence>
<evidence type="ECO:0000256" key="4">
    <source>
        <dbReference type="ARBA" id="ARBA00023128"/>
    </source>
</evidence>
<dbReference type="PANTHER" id="PTHR13126">
    <property type="entry name" value="CHAPERONE ATP11"/>
    <property type="match status" value="1"/>
</dbReference>
<proteinExistence type="inferred from homology"/>
<dbReference type="PANTHER" id="PTHR13126:SF0">
    <property type="entry name" value="ATP SYNTHASE MITOCHONDRIAL F1 COMPLEX ASSEMBLY FACTOR 1"/>
    <property type="match status" value="1"/>
</dbReference>
<protein>
    <recommendedName>
        <fullName evidence="8">F1F0 ATP synthase assembly protein Atp11</fullName>
    </recommendedName>
</protein>
<dbReference type="AlphaFoldDB" id="A0A4P7NN68"/>
<evidence type="ECO:0000256" key="5">
    <source>
        <dbReference type="SAM" id="MobiDB-lite"/>
    </source>
</evidence>
<name>A0A4P7NN68_PYROR</name>
<evidence type="ECO:0000256" key="3">
    <source>
        <dbReference type="ARBA" id="ARBA00022946"/>
    </source>
</evidence>
<dbReference type="EMBL" id="CP034209">
    <property type="protein sequence ID" value="QBZ63542.1"/>
    <property type="molecule type" value="Genomic_DNA"/>
</dbReference>
<reference evidence="6 7" key="1">
    <citation type="journal article" date="2019" name="Mol. Biol. Evol.">
        <title>Blast fungal genomes show frequent chromosomal changes, gene gains and losses, and effector gene turnover.</title>
        <authorList>
            <person name="Gomez Luciano L.B."/>
            <person name="Jason Tsai I."/>
            <person name="Chuma I."/>
            <person name="Tosa Y."/>
            <person name="Chen Y.H."/>
            <person name="Li J.Y."/>
            <person name="Li M.Y."/>
            <person name="Jade Lu M.Y."/>
            <person name="Nakayashiki H."/>
            <person name="Li W.H."/>
        </authorList>
    </citation>
    <scope>NUCLEOTIDE SEQUENCE [LARGE SCALE GENOMIC DNA]</scope>
    <source>
        <strain evidence="6">MZ5-1-6</strain>
    </source>
</reference>
<feature type="compositionally biased region" description="Polar residues" evidence="5">
    <location>
        <begin position="109"/>
        <end position="148"/>
    </location>
</feature>
<keyword evidence="3" id="KW-0809">Transit peptide</keyword>
<organism evidence="6 7">
    <name type="scientific">Pyricularia oryzae</name>
    <name type="common">Rice blast fungus</name>
    <name type="synonym">Magnaporthe oryzae</name>
    <dbReference type="NCBI Taxonomy" id="318829"/>
    <lineage>
        <taxon>Eukaryota</taxon>
        <taxon>Fungi</taxon>
        <taxon>Dikarya</taxon>
        <taxon>Ascomycota</taxon>
        <taxon>Pezizomycotina</taxon>
        <taxon>Sordariomycetes</taxon>
        <taxon>Sordariomycetidae</taxon>
        <taxon>Magnaporthales</taxon>
        <taxon>Pyriculariaceae</taxon>
        <taxon>Pyricularia</taxon>
    </lineage>
</organism>
<comment type="subcellular location">
    <subcellularLocation>
        <location evidence="1">Mitochondrion</location>
    </subcellularLocation>
</comment>
<dbReference type="Pfam" id="PF06644">
    <property type="entry name" value="ATP11"/>
    <property type="match status" value="1"/>
</dbReference>
<comment type="similarity">
    <text evidence="2">Belongs to the ATP11 family.</text>
</comment>
<gene>
    <name evidence="6" type="ORF">PoMZ_05224</name>
</gene>
<dbReference type="GO" id="GO:0005739">
    <property type="term" value="C:mitochondrion"/>
    <property type="evidence" value="ECO:0007669"/>
    <property type="project" value="UniProtKB-SubCell"/>
</dbReference>
<evidence type="ECO:0000256" key="2">
    <source>
        <dbReference type="ARBA" id="ARBA00009116"/>
    </source>
</evidence>
<evidence type="ECO:0008006" key="8">
    <source>
        <dbReference type="Google" id="ProtNLM"/>
    </source>
</evidence>
<dbReference type="Proteomes" id="UP000294847">
    <property type="component" value="Chromosome 6"/>
</dbReference>
<dbReference type="GO" id="GO:0033615">
    <property type="term" value="P:mitochondrial proton-transporting ATP synthase complex assembly"/>
    <property type="evidence" value="ECO:0007669"/>
    <property type="project" value="TreeGrafter"/>
</dbReference>
<feature type="region of interest" description="Disordered" evidence="5">
    <location>
        <begin position="107"/>
        <end position="148"/>
    </location>
</feature>
<sequence>MAAAGLSRAAAPMLRQSIGRCRPLQLFKQQRRWAEVHDIRFLTTTRPRQNIAEKYREKLDRKAKSEGLTGIDELKQAYAERIKEQRKAAAAIAPPGLDKILADEPAARATQTVESGANTAGTPTEQSSNSSSKPETTPAKDSSGSQVKPLSAIVDLPKVRQLPVPELTEIWRLLHTTDPKSLCAVVPAPTYKAMEALARQRPQFVLPVPHPEQGAEMHFLQWTFDAATGTSTVLFTQLAEYKNRGEFAQPHTTVTHHPDLADDKGVVLMQGSMVDNRGVKIADAQWLVMCLQRFYGGWDPALSAGGSRLQSEERAKARRELVEWFGTGNENFSIEKLLAEAERLG</sequence>
<evidence type="ECO:0000313" key="6">
    <source>
        <dbReference type="EMBL" id="QBZ63542.1"/>
    </source>
</evidence>
<dbReference type="InterPro" id="IPR010591">
    <property type="entry name" value="ATP11"/>
</dbReference>